<organism evidence="1 2">
    <name type="scientific">Collimonas arenae</name>
    <dbReference type="NCBI Taxonomy" id="279058"/>
    <lineage>
        <taxon>Bacteria</taxon>
        <taxon>Pseudomonadati</taxon>
        <taxon>Pseudomonadota</taxon>
        <taxon>Betaproteobacteria</taxon>
        <taxon>Burkholderiales</taxon>
        <taxon>Oxalobacteraceae</taxon>
        <taxon>Collimonas</taxon>
    </lineage>
</organism>
<dbReference type="AlphaFoldDB" id="A0A127PK53"/>
<accession>A0A127PK53</accession>
<proteinExistence type="predicted"/>
<keyword evidence="2" id="KW-1185">Reference proteome</keyword>
<evidence type="ECO:0000313" key="1">
    <source>
        <dbReference type="EMBL" id="AMP08059.1"/>
    </source>
</evidence>
<sequence length="52" mass="5658">MGAVGLPRSAPGLLRSRFVDFVKMTISDLGESTKMGIKCFLIEKELSLLVCV</sequence>
<gene>
    <name evidence="1" type="ORF">CAter282_0237</name>
</gene>
<reference evidence="1 2" key="1">
    <citation type="submission" date="2015-11" db="EMBL/GenBank/DDBJ databases">
        <title>Exploring the genomic traits of fungus-feeding bacterial genus Collimonas.</title>
        <authorList>
            <person name="Song C."/>
            <person name="Schmidt R."/>
            <person name="de Jager V."/>
            <person name="Krzyzanowska D."/>
            <person name="Jongedijk E."/>
            <person name="Cankar K."/>
            <person name="Beekwilder J."/>
            <person name="van Veen A."/>
            <person name="de Boer W."/>
            <person name="van Veen J.A."/>
            <person name="Garbeva P."/>
        </authorList>
    </citation>
    <scope>NUCLEOTIDE SEQUENCE [LARGE SCALE GENOMIC DNA]</scope>
    <source>
        <strain evidence="1 2">Ter282</strain>
    </source>
</reference>
<name>A0A127PK53_9BURK</name>
<dbReference type="Proteomes" id="UP000071778">
    <property type="component" value="Chromosome"/>
</dbReference>
<dbReference type="PATRIC" id="fig|279058.17.peg.257"/>
<protein>
    <submittedName>
        <fullName evidence="1">Uncharacterized protein</fullName>
    </submittedName>
</protein>
<dbReference type="EMBL" id="CP013235">
    <property type="protein sequence ID" value="AMP08059.1"/>
    <property type="molecule type" value="Genomic_DNA"/>
</dbReference>
<evidence type="ECO:0000313" key="2">
    <source>
        <dbReference type="Proteomes" id="UP000071778"/>
    </source>
</evidence>